<dbReference type="Gene3D" id="2.130.10.10">
    <property type="entry name" value="YVTN repeat-like/Quinoprotein amine dehydrogenase"/>
    <property type="match status" value="1"/>
</dbReference>
<dbReference type="PROSITE" id="PS00678">
    <property type="entry name" value="WD_REPEATS_1"/>
    <property type="match status" value="2"/>
</dbReference>
<dbReference type="InterPro" id="IPR057855">
    <property type="entry name" value="Beta-prop_WDR19_1st"/>
</dbReference>
<keyword evidence="1 5" id="KW-0853">WD repeat</keyword>
<accession>A0A4Y2EPA5</accession>
<feature type="repeat" description="WD" evidence="5">
    <location>
        <begin position="245"/>
        <end position="277"/>
    </location>
</feature>
<dbReference type="InterPro" id="IPR020472">
    <property type="entry name" value="WD40_PAC1"/>
</dbReference>
<sequence>MSMTQVAELVGHKDRVWSVSWNPTGTLLASCGADKNIRIWGKSGSSWESLAILTDAHHRTIRNIAWSPDGSFLASASFDSTTCIWDRRGGEFECVATLEGHDNEVKSVGWSASGRFLATCSRDKTVWIWEVEEDNEYDCASVLTSHTQDVKRVRWHPLEDILASASYDDTIRFYKEDGDEWVVFQTLKGHTSTVWAIDFNNVGDMIASCSDDKTVKIWRQYLPGNPEGVPTSGRDPTWKCVCTLSGYHERAIYDISWCPSTDLIVTASGDNSIRVFKETPDSDPHSPTFNLVVVDRDTHDQDVNCVHWNPKSPGLLASGGDDGIVRIWEVKE</sequence>
<keyword evidence="2" id="KW-0677">Repeat</keyword>
<feature type="domain" description="WDR19 first beta-propeller" evidence="6">
    <location>
        <begin position="19"/>
        <end position="185"/>
    </location>
</feature>
<keyword evidence="8" id="KW-1185">Reference proteome</keyword>
<dbReference type="FunFam" id="2.130.10.10:FF:000136">
    <property type="entry name" value="Probable cytosolic iron-sulfur protein assembly protein CIAO1"/>
    <property type="match status" value="1"/>
</dbReference>
<comment type="function">
    <text evidence="3">Key component of the cytosolic iron-sulfur protein assembly (CIA) complex, a multiprotein complex that mediates the incorporation of iron-sulfur cluster into extramitochondrial Fe/S proteins. As a CIA complex component, interacts specifically with CIAO2A or CIAO2B and MMS19 to assist different branches of iron-sulfur protein assembly, depending of its interactors. The complex CIAO1:CIAO2B:MMS19 binds to and facilitates the assembly of most cytosolic-nuclear Fe/S proteins. CIAO1:CIAO2A specifically matures ACO1 and stabilizes IREB2. Seems to specifically modulate the transactivation activity of WT1. As part of the mitotic spindle-associated MMXD complex it may play a role in chromosome segregation.</text>
</comment>
<dbReference type="CDD" id="cd00200">
    <property type="entry name" value="WD40"/>
    <property type="match status" value="1"/>
</dbReference>
<feature type="repeat" description="WD" evidence="5">
    <location>
        <begin position="54"/>
        <end position="86"/>
    </location>
</feature>
<feature type="repeat" description="WD" evidence="5">
    <location>
        <begin position="143"/>
        <end position="175"/>
    </location>
</feature>
<dbReference type="InterPro" id="IPR036322">
    <property type="entry name" value="WD40_repeat_dom_sf"/>
</dbReference>
<organism evidence="7 8">
    <name type="scientific">Araneus ventricosus</name>
    <name type="common">Orbweaver spider</name>
    <name type="synonym">Epeira ventricosa</name>
    <dbReference type="NCBI Taxonomy" id="182803"/>
    <lineage>
        <taxon>Eukaryota</taxon>
        <taxon>Metazoa</taxon>
        <taxon>Ecdysozoa</taxon>
        <taxon>Arthropoda</taxon>
        <taxon>Chelicerata</taxon>
        <taxon>Arachnida</taxon>
        <taxon>Araneae</taxon>
        <taxon>Araneomorphae</taxon>
        <taxon>Entelegynae</taxon>
        <taxon>Araneoidea</taxon>
        <taxon>Araneidae</taxon>
        <taxon>Araneus</taxon>
    </lineage>
</organism>
<evidence type="ECO:0000256" key="5">
    <source>
        <dbReference type="PROSITE-ProRule" id="PRU00221"/>
    </source>
</evidence>
<dbReference type="InterPro" id="IPR015943">
    <property type="entry name" value="WD40/YVTN_repeat-like_dom_sf"/>
</dbReference>
<dbReference type="GO" id="GO:0016226">
    <property type="term" value="P:iron-sulfur cluster assembly"/>
    <property type="evidence" value="ECO:0007669"/>
    <property type="project" value="UniProtKB-UniRule"/>
</dbReference>
<evidence type="ECO:0000313" key="7">
    <source>
        <dbReference type="EMBL" id="GBM30337.1"/>
    </source>
</evidence>
<dbReference type="AlphaFoldDB" id="A0A4Y2EPA5"/>
<dbReference type="GO" id="GO:0097361">
    <property type="term" value="C:cytosolic [4Fe-4S] assembly targeting complex"/>
    <property type="evidence" value="ECO:0007669"/>
    <property type="project" value="InterPro"/>
</dbReference>
<dbReference type="InterPro" id="IPR001680">
    <property type="entry name" value="WD40_rpt"/>
</dbReference>
<feature type="repeat" description="WD" evidence="5">
    <location>
        <begin position="296"/>
        <end position="332"/>
    </location>
</feature>
<name>A0A4Y2EPA5_ARAVE</name>
<dbReference type="OrthoDB" id="284782at2759"/>
<gene>
    <name evidence="4 7" type="primary">Ciao1</name>
    <name evidence="7" type="ORF">AVEN_174147_1</name>
</gene>
<proteinExistence type="inferred from homology"/>
<feature type="repeat" description="WD" evidence="5">
    <location>
        <begin position="187"/>
        <end position="218"/>
    </location>
</feature>
<dbReference type="InterPro" id="IPR019775">
    <property type="entry name" value="WD40_repeat_CS"/>
</dbReference>
<dbReference type="EMBL" id="BGPR01000657">
    <property type="protein sequence ID" value="GBM30337.1"/>
    <property type="molecule type" value="Genomic_DNA"/>
</dbReference>
<dbReference type="Proteomes" id="UP000499080">
    <property type="component" value="Unassembled WGS sequence"/>
</dbReference>
<dbReference type="InterPro" id="IPR028608">
    <property type="entry name" value="CIAO1/Cia1"/>
</dbReference>
<dbReference type="PANTHER" id="PTHR19920">
    <property type="entry name" value="WD40 PROTEIN CIAO1"/>
    <property type="match status" value="1"/>
</dbReference>
<dbReference type="PRINTS" id="PR00320">
    <property type="entry name" value="GPROTEINBRPT"/>
</dbReference>
<feature type="repeat" description="WD" evidence="5">
    <location>
        <begin position="9"/>
        <end position="40"/>
    </location>
</feature>
<evidence type="ECO:0000313" key="8">
    <source>
        <dbReference type="Proteomes" id="UP000499080"/>
    </source>
</evidence>
<evidence type="ECO:0000256" key="4">
    <source>
        <dbReference type="HAMAP-Rule" id="MF_03037"/>
    </source>
</evidence>
<dbReference type="SUPFAM" id="SSF50978">
    <property type="entry name" value="WD40 repeat-like"/>
    <property type="match status" value="1"/>
</dbReference>
<dbReference type="PANTHER" id="PTHR19920:SF0">
    <property type="entry name" value="CYTOSOLIC IRON-SULFUR PROTEIN ASSEMBLY PROTEIN CIAO1-RELATED"/>
    <property type="match status" value="1"/>
</dbReference>
<dbReference type="PROSITE" id="PS50082">
    <property type="entry name" value="WD_REPEATS_2"/>
    <property type="match status" value="7"/>
</dbReference>
<dbReference type="Pfam" id="PF00400">
    <property type="entry name" value="WD40"/>
    <property type="match status" value="2"/>
</dbReference>
<feature type="repeat" description="WD" evidence="5">
    <location>
        <begin position="98"/>
        <end position="139"/>
    </location>
</feature>
<evidence type="ECO:0000259" key="6">
    <source>
        <dbReference type="Pfam" id="PF23389"/>
    </source>
</evidence>
<protein>
    <recommendedName>
        <fullName evidence="4">Probable cytosolic iron-sulfur protein assembly protein Ciao1</fullName>
    </recommendedName>
</protein>
<evidence type="ECO:0000256" key="2">
    <source>
        <dbReference type="ARBA" id="ARBA00022737"/>
    </source>
</evidence>
<comment type="similarity">
    <text evidence="4">Belongs to the WD repeat CIA1 family.</text>
</comment>
<dbReference type="SMART" id="SM00320">
    <property type="entry name" value="WD40"/>
    <property type="match status" value="7"/>
</dbReference>
<evidence type="ECO:0000256" key="3">
    <source>
        <dbReference type="ARBA" id="ARBA00060126"/>
    </source>
</evidence>
<dbReference type="PROSITE" id="PS50294">
    <property type="entry name" value="WD_REPEATS_REGION"/>
    <property type="match status" value="6"/>
</dbReference>
<comment type="function">
    <text evidence="4">Essential component of the cytosolic iron-sulfur (Fe/S) protein assembly machinery. Required for the maturation of extramitochondrial Fe/S proteins.</text>
</comment>
<comment type="caution">
    <text evidence="7">The sequence shown here is derived from an EMBL/GenBank/DDBJ whole genome shotgun (WGS) entry which is preliminary data.</text>
</comment>
<dbReference type="HAMAP" id="MF_03037">
    <property type="entry name" value="ciao1"/>
    <property type="match status" value="1"/>
</dbReference>
<dbReference type="Pfam" id="PF23389">
    <property type="entry name" value="Beta-prop_WDR19_1st"/>
    <property type="match status" value="1"/>
</dbReference>
<evidence type="ECO:0000256" key="1">
    <source>
        <dbReference type="ARBA" id="ARBA00022574"/>
    </source>
</evidence>
<reference evidence="7 8" key="1">
    <citation type="journal article" date="2019" name="Sci. Rep.">
        <title>Orb-weaving spider Araneus ventricosus genome elucidates the spidroin gene catalogue.</title>
        <authorList>
            <person name="Kono N."/>
            <person name="Nakamura H."/>
            <person name="Ohtoshi R."/>
            <person name="Moran D.A.P."/>
            <person name="Shinohara A."/>
            <person name="Yoshida Y."/>
            <person name="Fujiwara M."/>
            <person name="Mori M."/>
            <person name="Tomita M."/>
            <person name="Arakawa K."/>
        </authorList>
    </citation>
    <scope>NUCLEOTIDE SEQUENCE [LARGE SCALE GENOMIC DNA]</scope>
</reference>